<evidence type="ECO:0000313" key="2">
    <source>
        <dbReference type="Proteomes" id="UP001549145"/>
    </source>
</evidence>
<keyword evidence="2" id="KW-1185">Reference proteome</keyword>
<organism evidence="1 2">
    <name type="scientific">Methylobacterium goesingense</name>
    <dbReference type="NCBI Taxonomy" id="243690"/>
    <lineage>
        <taxon>Bacteria</taxon>
        <taxon>Pseudomonadati</taxon>
        <taxon>Pseudomonadota</taxon>
        <taxon>Alphaproteobacteria</taxon>
        <taxon>Hyphomicrobiales</taxon>
        <taxon>Methylobacteriaceae</taxon>
        <taxon>Methylobacterium</taxon>
    </lineage>
</organism>
<accession>A0ABV2LCI4</accession>
<name>A0ABV2LCI4_9HYPH</name>
<dbReference type="EMBL" id="JBEPMM010000032">
    <property type="protein sequence ID" value="MET3695559.1"/>
    <property type="molecule type" value="Genomic_DNA"/>
</dbReference>
<proteinExistence type="predicted"/>
<gene>
    <name evidence="1" type="ORF">ABID43_005128</name>
</gene>
<evidence type="ECO:0000313" key="1">
    <source>
        <dbReference type="EMBL" id="MET3695559.1"/>
    </source>
</evidence>
<reference evidence="1 2" key="1">
    <citation type="submission" date="2024-06" db="EMBL/GenBank/DDBJ databases">
        <title>Genomic Encyclopedia of Type Strains, Phase IV (KMG-IV): sequencing the most valuable type-strain genomes for metagenomic binning, comparative biology and taxonomic classification.</title>
        <authorList>
            <person name="Goeker M."/>
        </authorList>
    </citation>
    <scope>NUCLEOTIDE SEQUENCE [LARGE SCALE GENOMIC DNA]</scope>
    <source>
        <strain evidence="1 2">DSM 21331</strain>
    </source>
</reference>
<comment type="caution">
    <text evidence="1">The sequence shown here is derived from an EMBL/GenBank/DDBJ whole genome shotgun (WGS) entry which is preliminary data.</text>
</comment>
<sequence length="80" mass="8531">MRIRIGDVAIAPCGHNACDPQDLGAGSIRPAAMEHAGTATDRTGDLPPPDLGDVLAISLSERQRISRCGNLWKHLFHAFA</sequence>
<dbReference type="Proteomes" id="UP001549145">
    <property type="component" value="Unassembled WGS sequence"/>
</dbReference>
<protein>
    <submittedName>
        <fullName evidence="1">Uncharacterized protein</fullName>
    </submittedName>
</protein>